<dbReference type="InterPro" id="IPR036388">
    <property type="entry name" value="WH-like_DNA-bd_sf"/>
</dbReference>
<keyword evidence="2" id="KW-1185">Reference proteome</keyword>
<reference evidence="1 2" key="1">
    <citation type="submission" date="2024-02" db="EMBL/GenBank/DDBJ databases">
        <title>Draft genome sequence of Collimonas sp. strain H4R21, an effective mineral-weathering bacterial strain isolated from the beech rhizosphere.</title>
        <authorList>
            <person name="Morin E."/>
            <person name="Uroz S."/>
            <person name="Leveau J.H.J."/>
            <person name="Kumar R."/>
            <person name="Rey M.W."/>
            <person name="Pham J."/>
        </authorList>
    </citation>
    <scope>NUCLEOTIDE SEQUENCE [LARGE SCALE GENOMIC DNA]</scope>
    <source>
        <strain evidence="1 2">H4R21</strain>
    </source>
</reference>
<sequence>MSVRIMSMVFERYQNGGGEMLLALALADHAHDDGTSIYPSIEQLAYKTRQSERTVQYQLRAMERSGWLILVNFGNGGRGARREYRISTDWLKGANIAPLSKIPIGEISVKGAEIAPQENKGAIDGQKGAIQSAKGATDDVKGAKLLHPHITVINHHEPSENHQDARGKRLPKDWTLSKVLGDWALEEQPTWTPEHVRRVADKFRDYWVAVAGKAARKTDWPATWRNWCRNEKPLVAGKPAGQGAWWATDDSVMAKGAEYGLKPLAGESMPAFKGRVQATIDNGGQVPPPPPSRITAIRRKADDARGTKPNGLNLKALIKSKGQLAANERAKEIPRVAT</sequence>
<dbReference type="Pfam" id="PF13730">
    <property type="entry name" value="HTH_36"/>
    <property type="match status" value="1"/>
</dbReference>
<evidence type="ECO:0000313" key="2">
    <source>
        <dbReference type="Proteomes" id="UP001495910"/>
    </source>
</evidence>
<accession>A0ABU9PQM5</accession>
<gene>
    <name evidence="1" type="ORF">V8G57_02695</name>
</gene>
<dbReference type="Proteomes" id="UP001495910">
    <property type="component" value="Unassembled WGS sequence"/>
</dbReference>
<name>A0ABU9PQM5_9BURK</name>
<comment type="caution">
    <text evidence="1">The sequence shown here is derived from an EMBL/GenBank/DDBJ whole genome shotgun (WGS) entry which is preliminary data.</text>
</comment>
<organism evidence="1 2">
    <name type="scientific">Collimonas rhizosphaerae</name>
    <dbReference type="NCBI Taxonomy" id="3126357"/>
    <lineage>
        <taxon>Bacteria</taxon>
        <taxon>Pseudomonadati</taxon>
        <taxon>Pseudomonadota</taxon>
        <taxon>Betaproteobacteria</taxon>
        <taxon>Burkholderiales</taxon>
        <taxon>Oxalobacteraceae</taxon>
        <taxon>Collimonas</taxon>
    </lineage>
</organism>
<dbReference type="EMBL" id="JBANDC010000002">
    <property type="protein sequence ID" value="MEM4986288.1"/>
    <property type="molecule type" value="Genomic_DNA"/>
</dbReference>
<dbReference type="RefSeq" id="WP_342828110.1">
    <property type="nucleotide sequence ID" value="NZ_JBANDC010000002.1"/>
</dbReference>
<protein>
    <submittedName>
        <fullName evidence="1">Helix-turn-helix domain-containing protein</fullName>
    </submittedName>
</protein>
<dbReference type="Gene3D" id="1.10.10.10">
    <property type="entry name" value="Winged helix-like DNA-binding domain superfamily/Winged helix DNA-binding domain"/>
    <property type="match status" value="1"/>
</dbReference>
<proteinExistence type="predicted"/>
<evidence type="ECO:0000313" key="1">
    <source>
        <dbReference type="EMBL" id="MEM4986288.1"/>
    </source>
</evidence>